<evidence type="ECO:0000313" key="3">
    <source>
        <dbReference type="EMBL" id="TXK04740.1"/>
    </source>
</evidence>
<sequence length="233" mass="25524">MRRTPATATERRRSRLPTTSQRNPLTPPTTEPERSVEIEHTYDVDAETAVPDWCALAGVATVEGPERRSLDAHYIDTPDAGLARRGVAIRRRTGGPDAGWHLKGPLVDDARVELRWPLGSADTIPDAIRETAAEWARGDLVPLARVRNERDAYTLRDADGGVIAEFVDDHVVADDLREGAQRAWREWEFELGPAAPAEKEQRAALFAAARDIAYAHGARPAASASKLARALGQ</sequence>
<dbReference type="Proteomes" id="UP000321196">
    <property type="component" value="Unassembled WGS sequence"/>
</dbReference>
<accession>A0A5C8HQ83</accession>
<dbReference type="SMART" id="SM01118">
    <property type="entry name" value="CYTH"/>
    <property type="match status" value="1"/>
</dbReference>
<dbReference type="EMBL" id="VRSW01000002">
    <property type="protein sequence ID" value="TXK04740.1"/>
    <property type="molecule type" value="Genomic_DNA"/>
</dbReference>
<gene>
    <name evidence="3" type="ORF">FVP60_08735</name>
</gene>
<dbReference type="InterPro" id="IPR023577">
    <property type="entry name" value="CYTH_domain"/>
</dbReference>
<reference evidence="3 4" key="1">
    <citation type="submission" date="2019-08" db="EMBL/GenBank/DDBJ databases">
        <authorList>
            <person name="Dong K."/>
        </authorList>
    </citation>
    <scope>NUCLEOTIDE SEQUENCE [LARGE SCALE GENOMIC DNA]</scope>
    <source>
        <strain evidence="3 4">M4-8</strain>
    </source>
</reference>
<proteinExistence type="predicted"/>
<evidence type="ECO:0000259" key="2">
    <source>
        <dbReference type="PROSITE" id="PS51707"/>
    </source>
</evidence>
<dbReference type="SUPFAM" id="SSF55154">
    <property type="entry name" value="CYTH-like phosphatases"/>
    <property type="match status" value="1"/>
</dbReference>
<name>A0A5C8HQ83_9MICO</name>
<dbReference type="Gene3D" id="2.40.320.10">
    <property type="entry name" value="Hypothetical Protein Pfu-838710-001"/>
    <property type="match status" value="1"/>
</dbReference>
<feature type="region of interest" description="Disordered" evidence="1">
    <location>
        <begin position="1"/>
        <end position="37"/>
    </location>
</feature>
<protein>
    <submittedName>
        <fullName evidence="3">CYTH domain-containing protein</fullName>
    </submittedName>
</protein>
<dbReference type="OrthoDB" id="9777271at2"/>
<dbReference type="PROSITE" id="PS51707">
    <property type="entry name" value="CYTH"/>
    <property type="match status" value="1"/>
</dbReference>
<dbReference type="InterPro" id="IPR033469">
    <property type="entry name" value="CYTH-like_dom_sf"/>
</dbReference>
<evidence type="ECO:0000313" key="4">
    <source>
        <dbReference type="Proteomes" id="UP000321196"/>
    </source>
</evidence>
<dbReference type="Pfam" id="PF01928">
    <property type="entry name" value="CYTH"/>
    <property type="match status" value="1"/>
</dbReference>
<comment type="caution">
    <text evidence="3">The sequence shown here is derived from an EMBL/GenBank/DDBJ whole genome shotgun (WGS) entry which is preliminary data.</text>
</comment>
<dbReference type="CDD" id="cd07374">
    <property type="entry name" value="CYTH-like_Pase"/>
    <property type="match status" value="1"/>
</dbReference>
<evidence type="ECO:0000256" key="1">
    <source>
        <dbReference type="SAM" id="MobiDB-lite"/>
    </source>
</evidence>
<keyword evidence="4" id="KW-1185">Reference proteome</keyword>
<dbReference type="AlphaFoldDB" id="A0A5C8HQ83"/>
<feature type="domain" description="CYTH" evidence="2">
    <location>
        <begin position="35"/>
        <end position="233"/>
    </location>
</feature>
<organism evidence="3 4">
    <name type="scientific">Microbacterium mitrae</name>
    <dbReference type="NCBI Taxonomy" id="664640"/>
    <lineage>
        <taxon>Bacteria</taxon>
        <taxon>Bacillati</taxon>
        <taxon>Actinomycetota</taxon>
        <taxon>Actinomycetes</taxon>
        <taxon>Micrococcales</taxon>
        <taxon>Microbacteriaceae</taxon>
        <taxon>Microbacterium</taxon>
    </lineage>
</organism>